<dbReference type="Proteomes" id="UP000663836">
    <property type="component" value="Unassembled WGS sequence"/>
</dbReference>
<dbReference type="GO" id="GO:0005524">
    <property type="term" value="F:ATP binding"/>
    <property type="evidence" value="ECO:0007669"/>
    <property type="project" value="UniProtKB-KW"/>
</dbReference>
<dbReference type="Pfam" id="PF13087">
    <property type="entry name" value="AAA_12"/>
    <property type="match status" value="1"/>
</dbReference>
<evidence type="ECO:0000256" key="4">
    <source>
        <dbReference type="ARBA" id="ARBA00022840"/>
    </source>
</evidence>
<evidence type="ECO:0000313" key="9">
    <source>
        <dbReference type="Proteomes" id="UP000663836"/>
    </source>
</evidence>
<dbReference type="AlphaFoldDB" id="A0A820DGL7"/>
<keyword evidence="4" id="KW-0067">ATP-binding</keyword>
<dbReference type="InterPro" id="IPR041679">
    <property type="entry name" value="DNA2/NAM7-like_C"/>
</dbReference>
<evidence type="ECO:0000313" key="6">
    <source>
        <dbReference type="EMBL" id="CAF1491727.1"/>
    </source>
</evidence>
<dbReference type="GO" id="GO:0016787">
    <property type="term" value="F:hydrolase activity"/>
    <property type="evidence" value="ECO:0007669"/>
    <property type="project" value="UniProtKB-KW"/>
</dbReference>
<evidence type="ECO:0000256" key="1">
    <source>
        <dbReference type="ARBA" id="ARBA00022741"/>
    </source>
</evidence>
<evidence type="ECO:0000313" key="7">
    <source>
        <dbReference type="EMBL" id="CAF4198767.1"/>
    </source>
</evidence>
<comment type="caution">
    <text evidence="8">The sequence shown here is derived from an EMBL/GenBank/DDBJ whole genome shotgun (WGS) entry which is preliminary data.</text>
</comment>
<dbReference type="GO" id="GO:0005737">
    <property type="term" value="C:cytoplasm"/>
    <property type="evidence" value="ECO:0007669"/>
    <property type="project" value="TreeGrafter"/>
</dbReference>
<dbReference type="InterPro" id="IPR050534">
    <property type="entry name" value="Coronavir_polyprotein_1ab"/>
</dbReference>
<reference evidence="8" key="1">
    <citation type="submission" date="2021-02" db="EMBL/GenBank/DDBJ databases">
        <authorList>
            <person name="Nowell W R."/>
        </authorList>
    </citation>
    <scope>NUCLEOTIDE SEQUENCE</scope>
</reference>
<dbReference type="EMBL" id="CAJOBD010018924">
    <property type="protein sequence ID" value="CAF4231675.1"/>
    <property type="molecule type" value="Genomic_DNA"/>
</dbReference>
<sequence>MNWSSNKFYEGKLIADKSVKNHLLKDLKNISKKENDDENLSECSLFLIDTNGYDMKEIYFDDENSRGNEGEVELVNIHINELIENYSVSIDQISIITLYYLQVQLLREKLLNKYPNLEINSVDRFQGREKEIIIIISMVRSNLYGEVGFLSDSRRINVAITRVRRHLCIFCNAQTVTHDQFIKRLIDYMIQHGQVHLAFEFIDENNFFQGSIALTKSTKSSKSKQIKQK</sequence>
<dbReference type="EMBL" id="CAJOAX010021036">
    <property type="protein sequence ID" value="CAF4198767.1"/>
    <property type="molecule type" value="Genomic_DNA"/>
</dbReference>
<dbReference type="GO" id="GO:0043139">
    <property type="term" value="F:5'-3' DNA helicase activity"/>
    <property type="evidence" value="ECO:0007669"/>
    <property type="project" value="TreeGrafter"/>
</dbReference>
<dbReference type="Proteomes" id="UP000663823">
    <property type="component" value="Unassembled WGS sequence"/>
</dbReference>
<dbReference type="CDD" id="cd18808">
    <property type="entry name" value="SF1_C_Upf1"/>
    <property type="match status" value="1"/>
</dbReference>
<accession>A0A820DGL7</accession>
<dbReference type="EMBL" id="CAJNOT010006557">
    <property type="protein sequence ID" value="CAF1491727.1"/>
    <property type="molecule type" value="Genomic_DNA"/>
</dbReference>
<keyword evidence="2" id="KW-0378">Hydrolase</keyword>
<evidence type="ECO:0000256" key="3">
    <source>
        <dbReference type="ARBA" id="ARBA00022806"/>
    </source>
</evidence>
<keyword evidence="3" id="KW-0347">Helicase</keyword>
<dbReference type="GO" id="GO:0005634">
    <property type="term" value="C:nucleus"/>
    <property type="evidence" value="ECO:0007669"/>
    <property type="project" value="TreeGrafter"/>
</dbReference>
<organism evidence="8 9">
    <name type="scientific">Rotaria sordida</name>
    <dbReference type="NCBI Taxonomy" id="392033"/>
    <lineage>
        <taxon>Eukaryota</taxon>
        <taxon>Metazoa</taxon>
        <taxon>Spiralia</taxon>
        <taxon>Gnathifera</taxon>
        <taxon>Rotifera</taxon>
        <taxon>Eurotatoria</taxon>
        <taxon>Bdelloidea</taxon>
        <taxon>Philodinida</taxon>
        <taxon>Philodinidae</taxon>
        <taxon>Rotaria</taxon>
    </lineage>
</organism>
<proteinExistence type="predicted"/>
<dbReference type="PANTHER" id="PTHR43788">
    <property type="entry name" value="DNA2/NAM7 HELICASE FAMILY MEMBER"/>
    <property type="match status" value="1"/>
</dbReference>
<evidence type="ECO:0000313" key="8">
    <source>
        <dbReference type="EMBL" id="CAF4231675.1"/>
    </source>
</evidence>
<keyword evidence="1" id="KW-0547">Nucleotide-binding</keyword>
<dbReference type="SUPFAM" id="SSF52540">
    <property type="entry name" value="P-loop containing nucleoside triphosphate hydrolases"/>
    <property type="match status" value="1"/>
</dbReference>
<dbReference type="PANTHER" id="PTHR43788:SF8">
    <property type="entry name" value="DNA-BINDING PROTEIN SMUBP-2"/>
    <property type="match status" value="1"/>
</dbReference>
<protein>
    <recommendedName>
        <fullName evidence="5">DNA2/NAM7 helicase-like C-terminal domain-containing protein</fullName>
    </recommendedName>
</protein>
<feature type="domain" description="DNA2/NAM7 helicase-like C-terminal" evidence="5">
    <location>
        <begin position="1"/>
        <end position="173"/>
    </location>
</feature>
<gene>
    <name evidence="8" type="ORF">JBS370_LOCUS37905</name>
    <name evidence="7" type="ORF">OTI717_LOCUS38477</name>
    <name evidence="6" type="ORF">ZHD862_LOCUS37040</name>
</gene>
<name>A0A820DGL7_9BILA</name>
<evidence type="ECO:0000259" key="5">
    <source>
        <dbReference type="Pfam" id="PF13087"/>
    </source>
</evidence>
<dbReference type="Gene3D" id="3.40.50.300">
    <property type="entry name" value="P-loop containing nucleotide triphosphate hydrolases"/>
    <property type="match status" value="1"/>
</dbReference>
<dbReference type="InterPro" id="IPR027417">
    <property type="entry name" value="P-loop_NTPase"/>
</dbReference>
<evidence type="ECO:0000256" key="2">
    <source>
        <dbReference type="ARBA" id="ARBA00022801"/>
    </source>
</evidence>
<dbReference type="Proteomes" id="UP000663864">
    <property type="component" value="Unassembled WGS sequence"/>
</dbReference>
<dbReference type="InterPro" id="IPR047187">
    <property type="entry name" value="SF1_C_Upf1"/>
</dbReference>